<keyword evidence="2 5" id="KW-0378">Hydrolase</keyword>
<dbReference type="RefSeq" id="WP_107149978.1">
    <property type="nucleotide sequence ID" value="NZ_PYUC01000003.1"/>
</dbReference>
<evidence type="ECO:0000313" key="5">
    <source>
        <dbReference type="EMBL" id="PTB21468.1"/>
    </source>
</evidence>
<keyword evidence="1" id="KW-0547">Nucleotide-binding</keyword>
<evidence type="ECO:0000256" key="3">
    <source>
        <dbReference type="ARBA" id="ARBA00022840"/>
    </source>
</evidence>
<dbReference type="InterPro" id="IPR003778">
    <property type="entry name" value="CT_A_B"/>
</dbReference>
<dbReference type="NCBIfam" id="TIGR00724">
    <property type="entry name" value="urea_amlyse_rel"/>
    <property type="match status" value="1"/>
</dbReference>
<comment type="caution">
    <text evidence="5">The sequence shown here is derived from an EMBL/GenBank/DDBJ whole genome shotgun (WGS) entry which is preliminary data.</text>
</comment>
<dbReference type="InterPro" id="IPR052708">
    <property type="entry name" value="PxpC"/>
</dbReference>
<dbReference type="SUPFAM" id="SSF50891">
    <property type="entry name" value="Cyclophilin-like"/>
    <property type="match status" value="1"/>
</dbReference>
<dbReference type="Proteomes" id="UP000240638">
    <property type="component" value="Unassembled WGS sequence"/>
</dbReference>
<evidence type="ECO:0000256" key="1">
    <source>
        <dbReference type="ARBA" id="ARBA00022741"/>
    </source>
</evidence>
<evidence type="ECO:0000256" key="2">
    <source>
        <dbReference type="ARBA" id="ARBA00022801"/>
    </source>
</evidence>
<dbReference type="InterPro" id="IPR029000">
    <property type="entry name" value="Cyclophilin-like_dom_sf"/>
</dbReference>
<name>A0A2T3XY80_9BURK</name>
<evidence type="ECO:0000313" key="6">
    <source>
        <dbReference type="Proteomes" id="UP000240638"/>
    </source>
</evidence>
<dbReference type="SMART" id="SM00797">
    <property type="entry name" value="AHS2"/>
    <property type="match status" value="1"/>
</dbReference>
<dbReference type="EMBL" id="PYUC01000003">
    <property type="protein sequence ID" value="PTB21468.1"/>
    <property type="molecule type" value="Genomic_DNA"/>
</dbReference>
<gene>
    <name evidence="5" type="ORF">C9I57_07385</name>
</gene>
<dbReference type="GO" id="GO:0005524">
    <property type="term" value="F:ATP binding"/>
    <property type="evidence" value="ECO:0007669"/>
    <property type="project" value="UniProtKB-KW"/>
</dbReference>
<organism evidence="5 6">
    <name type="scientific">Trinickia symbiotica</name>
    <dbReference type="NCBI Taxonomy" id="863227"/>
    <lineage>
        <taxon>Bacteria</taxon>
        <taxon>Pseudomonadati</taxon>
        <taxon>Pseudomonadota</taxon>
        <taxon>Betaproteobacteria</taxon>
        <taxon>Burkholderiales</taxon>
        <taxon>Burkholderiaceae</taxon>
        <taxon>Trinickia</taxon>
    </lineage>
</organism>
<accession>A0A2T3XY80</accession>
<dbReference type="Pfam" id="PF02626">
    <property type="entry name" value="CT_A_B"/>
    <property type="match status" value="1"/>
</dbReference>
<feature type="domain" description="Carboxyltransferase" evidence="4">
    <location>
        <begin position="23"/>
        <end position="329"/>
    </location>
</feature>
<protein>
    <submittedName>
        <fullName evidence="5">Allophanate hydrolase</fullName>
    </submittedName>
</protein>
<dbReference type="PANTHER" id="PTHR43309:SF3">
    <property type="entry name" value="5-OXOPROLINASE SUBUNIT C"/>
    <property type="match status" value="1"/>
</dbReference>
<sequence length="351" mass="37404">MIEVLRAGAIASVQDLGRHGYRHLGIAAAGALDTLALEVGNRLVGNMPSAAAIEVTVGPTALRFTEATRIAVTGAEFGATLDDAPVPAWWSLPVRAGQALVLHGARRGMRGYVCVRGGIDVLPMLGSRSTDIGAHFGGVGGRSLREGDVLALGATVARVGGAVPIDAPPVGVKAPEWCRFAQVGHEHGRVRRGKHAAGAQPGVPIRVLRGPEYDSFADSAHEALWSEEWRVTPQSNRMGYRLSGRQLVRESPGELASHAVLPGTIQVPPNGQPIVLMSDAQTTGGYPRIGAVIRADLWRLAQVRLNGTIRFMPSTIEEARFALSEENAYLRQIDAAMAMYEERLQRSTRAA</sequence>
<keyword evidence="3" id="KW-0067">ATP-binding</keyword>
<dbReference type="GO" id="GO:0016787">
    <property type="term" value="F:hydrolase activity"/>
    <property type="evidence" value="ECO:0007669"/>
    <property type="project" value="UniProtKB-KW"/>
</dbReference>
<dbReference type="AlphaFoldDB" id="A0A2T3XY80"/>
<reference evidence="5 6" key="1">
    <citation type="submission" date="2018-03" db="EMBL/GenBank/DDBJ databases">
        <title>Whole genome analyses suggest that Burkholderia sensu lato contains two further novel genera in the rhizoxinica-symbiotica group Mycetohabitans gen. nov., and Trinickia gen. nov.: implications for the evolution of diazotrophy and nodulation in the Burkholderiaceae.</title>
        <authorList>
            <person name="Estrada De Los Santos P."/>
            <person name="Palmer M."/>
            <person name="Chavez-Ramirez B."/>
            <person name="Steenkamp E.T."/>
            <person name="Hirsch A.M."/>
            <person name="Manyaka P."/>
            <person name="Maluk M."/>
            <person name="Lafos M."/>
            <person name="Crook M."/>
            <person name="Gross E."/>
            <person name="Simon M.F."/>
            <person name="Bueno Dos Reis Junior F."/>
            <person name="Poole P.S."/>
            <person name="Venter S.N."/>
            <person name="James E.K."/>
        </authorList>
    </citation>
    <scope>NUCLEOTIDE SEQUENCE [LARGE SCALE GENOMIC DNA]</scope>
    <source>
        <strain evidence="5 6">JPY-366</strain>
    </source>
</reference>
<dbReference type="PANTHER" id="PTHR43309">
    <property type="entry name" value="5-OXOPROLINASE SUBUNIT C"/>
    <property type="match status" value="1"/>
</dbReference>
<dbReference type="Gene3D" id="2.40.100.10">
    <property type="entry name" value="Cyclophilin-like"/>
    <property type="match status" value="1"/>
</dbReference>
<proteinExistence type="predicted"/>
<evidence type="ECO:0000259" key="4">
    <source>
        <dbReference type="SMART" id="SM00797"/>
    </source>
</evidence>